<dbReference type="GO" id="GO:0005739">
    <property type="term" value="C:mitochondrion"/>
    <property type="evidence" value="ECO:0007669"/>
    <property type="project" value="UniProtKB-SubCell"/>
</dbReference>
<reference evidence="8 9" key="1">
    <citation type="journal article" date="2015" name="Genome Announc.">
        <title>Draft Genome Sequence and Gene Annotation of the Entomopathogenic Fungus Verticillium hemipterigenum.</title>
        <authorList>
            <person name="Horn F."/>
            <person name="Habel A."/>
            <person name="Scharf D.H."/>
            <person name="Dworschak J."/>
            <person name="Brakhage A.A."/>
            <person name="Guthke R."/>
            <person name="Hertweck C."/>
            <person name="Linde J."/>
        </authorList>
    </citation>
    <scope>NUCLEOTIDE SEQUENCE [LARGE SCALE GENOMIC DNA]</scope>
</reference>
<dbReference type="Pfam" id="PF01467">
    <property type="entry name" value="CTP_transf_like"/>
    <property type="match status" value="1"/>
</dbReference>
<dbReference type="GO" id="GO:0016020">
    <property type="term" value="C:membrane"/>
    <property type="evidence" value="ECO:0007669"/>
    <property type="project" value="UniProtKB-SubCell"/>
</dbReference>
<dbReference type="InterPro" id="IPR014729">
    <property type="entry name" value="Rossmann-like_a/b/a_fold"/>
</dbReference>
<dbReference type="STRING" id="1531966.A0A0A1TPH9"/>
<dbReference type="InterPro" id="IPR004821">
    <property type="entry name" value="Cyt_trans-like"/>
</dbReference>
<evidence type="ECO:0000256" key="3">
    <source>
        <dbReference type="ARBA" id="ARBA00004370"/>
    </source>
</evidence>
<evidence type="ECO:0000256" key="5">
    <source>
        <dbReference type="ARBA" id="ARBA00023128"/>
    </source>
</evidence>
<evidence type="ECO:0000259" key="7">
    <source>
        <dbReference type="Pfam" id="PF01467"/>
    </source>
</evidence>
<evidence type="ECO:0000256" key="6">
    <source>
        <dbReference type="ARBA" id="ARBA00023136"/>
    </source>
</evidence>
<dbReference type="EMBL" id="CDHN01000005">
    <property type="protein sequence ID" value="CEJ93570.1"/>
    <property type="molecule type" value="Genomic_DNA"/>
</dbReference>
<dbReference type="SUPFAM" id="SSF52374">
    <property type="entry name" value="Nucleotidylyl transferase"/>
    <property type="match status" value="1"/>
</dbReference>
<proteinExistence type="predicted"/>
<dbReference type="Gene3D" id="3.40.50.620">
    <property type="entry name" value="HUPs"/>
    <property type="match status" value="1"/>
</dbReference>
<dbReference type="PANTHER" id="PTHR48182:SF2">
    <property type="entry name" value="PROTEIN SERAC1"/>
    <property type="match status" value="1"/>
</dbReference>
<dbReference type="InterPro" id="IPR052374">
    <property type="entry name" value="SERAC1"/>
</dbReference>
<evidence type="ECO:0000256" key="4">
    <source>
        <dbReference type="ARBA" id="ARBA00022824"/>
    </source>
</evidence>
<dbReference type="SUPFAM" id="SSF53474">
    <property type="entry name" value="alpha/beta-Hydrolases"/>
    <property type="match status" value="1"/>
</dbReference>
<feature type="domain" description="Cytidyltransferase-like" evidence="7">
    <location>
        <begin position="463"/>
        <end position="571"/>
    </location>
</feature>
<dbReference type="PANTHER" id="PTHR48182">
    <property type="entry name" value="PROTEIN SERAC1"/>
    <property type="match status" value="1"/>
</dbReference>
<evidence type="ECO:0000256" key="1">
    <source>
        <dbReference type="ARBA" id="ARBA00004173"/>
    </source>
</evidence>
<dbReference type="AlphaFoldDB" id="A0A0A1TPH9"/>
<dbReference type="GO" id="GO:0003824">
    <property type="term" value="F:catalytic activity"/>
    <property type="evidence" value="ECO:0007669"/>
    <property type="project" value="InterPro"/>
</dbReference>
<evidence type="ECO:0000256" key="2">
    <source>
        <dbReference type="ARBA" id="ARBA00004240"/>
    </source>
</evidence>
<dbReference type="OrthoDB" id="17102at2759"/>
<keyword evidence="5" id="KW-0496">Mitochondrion</keyword>
<name>A0A0A1TPH9_9HYPO</name>
<evidence type="ECO:0000313" key="8">
    <source>
        <dbReference type="EMBL" id="CEJ93570.1"/>
    </source>
</evidence>
<keyword evidence="9" id="KW-1185">Reference proteome</keyword>
<organism evidence="8 9">
    <name type="scientific">[Torrubiella] hemipterigena</name>
    <dbReference type="NCBI Taxonomy" id="1531966"/>
    <lineage>
        <taxon>Eukaryota</taxon>
        <taxon>Fungi</taxon>
        <taxon>Dikarya</taxon>
        <taxon>Ascomycota</taxon>
        <taxon>Pezizomycotina</taxon>
        <taxon>Sordariomycetes</taxon>
        <taxon>Hypocreomycetidae</taxon>
        <taxon>Hypocreales</taxon>
        <taxon>Clavicipitaceae</taxon>
        <taxon>Clavicipitaceae incertae sedis</taxon>
        <taxon>'Torrubiella' clade</taxon>
    </lineage>
</organism>
<dbReference type="InterPro" id="IPR029058">
    <property type="entry name" value="AB_hydrolase_fold"/>
</dbReference>
<dbReference type="HOGENOM" id="CLU_455073_0_0_1"/>
<dbReference type="NCBIfam" id="TIGR00125">
    <property type="entry name" value="cyt_tran_rel"/>
    <property type="match status" value="1"/>
</dbReference>
<evidence type="ECO:0000313" key="9">
    <source>
        <dbReference type="Proteomes" id="UP000039046"/>
    </source>
</evidence>
<dbReference type="Proteomes" id="UP000039046">
    <property type="component" value="Unassembled WGS sequence"/>
</dbReference>
<gene>
    <name evidence="8" type="ORF">VHEMI09148</name>
</gene>
<keyword evidence="4" id="KW-0256">Endoplasmic reticulum</keyword>
<accession>A0A0A1TPH9</accession>
<sequence length="600" mass="67203">MASPVLSQKTYRLSQISGNMTSNDIREIFPTEIRQTIQYLSLANALDFAIPDKQVCTITFQTQPAILASLPYKTGSLLSDLIPSIDVKYSQIWIDAHFHGFTVLNNTDNNNKTVDIIALTGLGGKAFASWQCYDGSMWLRDHVPLDIPNCRMSLYGYYSDVGNSQSITTLSELTRCFLLDLIEYRRLNLHDHQNMTSSLLLMGHSTGGLIIKDTWCQVAEEISKPLTDLYHSISGLIFFGTPHNGMSVANILPGITGQASENLIRDIEPGSSYIKALKARFASATVDLNILSCYELRPTPQSVCQPDGSLVRTGSSAMNVTESSGCLYWANEVRLPIDENHSMIAKLAKRDGNAYRTVVSSIANLVAASLANHSQHPKNEQIGQRCQTLKPQNFARNFPLTIPREVLGWEIPAANKLSDASENSRPGREYSRNNYPEQYSILDSEMHTGIFRAPIPLQVRVFILGCWDIFHSGHVKILQFLKYFIPNTYLIVGVVGDNEMRDFGDFPALHATDRAAVVRSCRYVDEVIEDCPLILTQQFGDQHQIEYVAYDRELLSMAQMDLSTQMKFDAKMITIPESQALHSANIIRRIRTHYTSITKA</sequence>
<keyword evidence="6" id="KW-0472">Membrane</keyword>
<dbReference type="Gene3D" id="3.40.50.1820">
    <property type="entry name" value="alpha/beta hydrolase"/>
    <property type="match status" value="1"/>
</dbReference>
<protein>
    <recommendedName>
        <fullName evidence="7">Cytidyltransferase-like domain-containing protein</fullName>
    </recommendedName>
</protein>
<comment type="subcellular location">
    <subcellularLocation>
        <location evidence="2">Endoplasmic reticulum</location>
    </subcellularLocation>
    <subcellularLocation>
        <location evidence="3">Membrane</location>
    </subcellularLocation>
    <subcellularLocation>
        <location evidence="1">Mitochondrion</location>
    </subcellularLocation>
</comment>
<dbReference type="GO" id="GO:0005783">
    <property type="term" value="C:endoplasmic reticulum"/>
    <property type="evidence" value="ECO:0007669"/>
    <property type="project" value="UniProtKB-SubCell"/>
</dbReference>